<dbReference type="Pfam" id="PF03447">
    <property type="entry name" value="NAD_binding_3"/>
    <property type="match status" value="1"/>
</dbReference>
<keyword evidence="4" id="KW-1185">Reference proteome</keyword>
<proteinExistence type="predicted"/>
<feature type="domain" description="Oxidoreductase DRL-like catalytic" evidence="2">
    <location>
        <begin position="169"/>
        <end position="332"/>
    </location>
</feature>
<feature type="domain" description="Aspartate/homoserine dehydrogenase NAD-binding" evidence="1">
    <location>
        <begin position="33"/>
        <end position="162"/>
    </location>
</feature>
<dbReference type="PANTHER" id="PTHR37850">
    <property type="entry name" value="STRU PROTEIN"/>
    <property type="match status" value="1"/>
</dbReference>
<dbReference type="Gene3D" id="3.40.50.720">
    <property type="entry name" value="NAD(P)-binding Rossmann-like Domain"/>
    <property type="match status" value="1"/>
</dbReference>
<dbReference type="Pfam" id="PF21135">
    <property type="entry name" value="DRL_cat"/>
    <property type="match status" value="1"/>
</dbReference>
<evidence type="ECO:0000313" key="4">
    <source>
        <dbReference type="Proteomes" id="UP000476332"/>
    </source>
</evidence>
<dbReference type="InterPro" id="IPR036291">
    <property type="entry name" value="NAD(P)-bd_dom_sf"/>
</dbReference>
<dbReference type="Proteomes" id="UP000476332">
    <property type="component" value="Unassembled WGS sequence"/>
</dbReference>
<organism evidence="3 4">
    <name type="scientific">Aurantimonas aggregata</name>
    <dbReference type="NCBI Taxonomy" id="2047720"/>
    <lineage>
        <taxon>Bacteria</taxon>
        <taxon>Pseudomonadati</taxon>
        <taxon>Pseudomonadota</taxon>
        <taxon>Alphaproteobacteria</taxon>
        <taxon>Hyphomicrobiales</taxon>
        <taxon>Aurantimonadaceae</taxon>
        <taxon>Aurantimonas</taxon>
    </lineage>
</organism>
<dbReference type="EMBL" id="JAAAMJ010000006">
    <property type="protein sequence ID" value="NDV87093.1"/>
    <property type="molecule type" value="Genomic_DNA"/>
</dbReference>
<dbReference type="AlphaFoldDB" id="A0A6L9MGX9"/>
<gene>
    <name evidence="3" type="ORF">GTW51_10305</name>
</gene>
<evidence type="ECO:0000313" key="3">
    <source>
        <dbReference type="EMBL" id="NDV87093.1"/>
    </source>
</evidence>
<sequence length="444" mass="46626">MEDASPMIERVGFAAELAAYTDRHGPVTIGLAGAGQMGTDIVVQVALMAGVRIGAVAAKSPTRPMAAIAMAGHDDGHGAIVSGAEAIDRAIEAGRIAVTDDLGALCASGHIDVIVDATGSPEIGTFLALEAICNGKHIVMLNVEADITVGRLLARKAREAGVVYTGSAGDEPAATLELIGFAQSLGMEVIAAGKGKNNPLRHSAVPEEYEEEARARDMNARMLVEFIDGSKTMVEMTAIANCTGLKPDVPGMHGPEATVDNLGQILCTEEDGGILSRSGCVDYTIGKGVAPGVFCIVKPRHPRAIDRMADLKVGPGPCFALVRPFHLTSLETPLSAVRAVMYQRPDMVPIDRPVAECGAVAKRRLMPGETLGRIGQSDYRGYAMTWADGRARRALPLGLAEKSRVTAIVEPGDLLTHDNCTADTSLLVTRMRADLDAADEPYLA</sequence>
<dbReference type="InterPro" id="IPR048423">
    <property type="entry name" value="DRL_cat"/>
</dbReference>
<protein>
    <submittedName>
        <fullName evidence="3">Homoserine dehydrogenase</fullName>
    </submittedName>
</protein>
<dbReference type="GO" id="GO:0016491">
    <property type="term" value="F:oxidoreductase activity"/>
    <property type="evidence" value="ECO:0007669"/>
    <property type="project" value="InterPro"/>
</dbReference>
<dbReference type="PANTHER" id="PTHR37850:SF2">
    <property type="entry name" value="SAF DOMAIN PROTEIN"/>
    <property type="match status" value="1"/>
</dbReference>
<comment type="caution">
    <text evidence="3">The sequence shown here is derived from an EMBL/GenBank/DDBJ whole genome shotgun (WGS) entry which is preliminary data.</text>
</comment>
<name>A0A6L9MGX9_9HYPH</name>
<evidence type="ECO:0000259" key="2">
    <source>
        <dbReference type="Pfam" id="PF21135"/>
    </source>
</evidence>
<reference evidence="3 4" key="1">
    <citation type="submission" date="2020-01" db="EMBL/GenBank/DDBJ databases">
        <title>Genomes of bacteria type strains.</title>
        <authorList>
            <person name="Chen J."/>
            <person name="Zhu S."/>
            <person name="Chen J."/>
        </authorList>
    </citation>
    <scope>NUCLEOTIDE SEQUENCE [LARGE SCALE GENOMIC DNA]</scope>
    <source>
        <strain evidence="3 4">KCTC 52919</strain>
    </source>
</reference>
<dbReference type="GO" id="GO:0050661">
    <property type="term" value="F:NADP binding"/>
    <property type="evidence" value="ECO:0007669"/>
    <property type="project" value="InterPro"/>
</dbReference>
<dbReference type="InterPro" id="IPR005106">
    <property type="entry name" value="Asp/hSer_DH_NAD-bd"/>
</dbReference>
<dbReference type="SUPFAM" id="SSF51735">
    <property type="entry name" value="NAD(P)-binding Rossmann-fold domains"/>
    <property type="match status" value="1"/>
</dbReference>
<evidence type="ECO:0000259" key="1">
    <source>
        <dbReference type="Pfam" id="PF03447"/>
    </source>
</evidence>
<accession>A0A6L9MGX9</accession>